<dbReference type="AlphaFoldDB" id="A0AAV5ACQ9"/>
<dbReference type="InterPro" id="IPR011990">
    <property type="entry name" value="TPR-like_helical_dom_sf"/>
</dbReference>
<accession>A0AAV5ACQ9</accession>
<protein>
    <submittedName>
        <fullName evidence="2">Uncharacterized protein</fullName>
    </submittedName>
</protein>
<comment type="caution">
    <text evidence="2">The sequence shown here is derived from an EMBL/GenBank/DDBJ whole genome shotgun (WGS) entry which is preliminary data.</text>
</comment>
<evidence type="ECO:0000313" key="3">
    <source>
        <dbReference type="Proteomes" id="UP001050691"/>
    </source>
</evidence>
<dbReference type="EMBL" id="BPWL01000006">
    <property type="protein sequence ID" value="GJJ11253.1"/>
    <property type="molecule type" value="Genomic_DNA"/>
</dbReference>
<evidence type="ECO:0000313" key="2">
    <source>
        <dbReference type="EMBL" id="GJJ11253.1"/>
    </source>
</evidence>
<reference evidence="2" key="1">
    <citation type="submission" date="2021-10" db="EMBL/GenBank/DDBJ databases">
        <title>De novo Genome Assembly of Clathrus columnatus (Basidiomycota, Fungi) Using Illumina and Nanopore Sequence Data.</title>
        <authorList>
            <person name="Ogiso-Tanaka E."/>
            <person name="Itagaki H."/>
            <person name="Hosoya T."/>
            <person name="Hosaka K."/>
        </authorList>
    </citation>
    <scope>NUCLEOTIDE SEQUENCE</scope>
    <source>
        <strain evidence="2">MO-923</strain>
    </source>
</reference>
<dbReference type="Proteomes" id="UP001050691">
    <property type="component" value="Unassembled WGS sequence"/>
</dbReference>
<feature type="region of interest" description="Disordered" evidence="1">
    <location>
        <begin position="677"/>
        <end position="700"/>
    </location>
</feature>
<gene>
    <name evidence="2" type="ORF">Clacol_005485</name>
</gene>
<proteinExistence type="predicted"/>
<dbReference type="Gene3D" id="1.25.40.10">
    <property type="entry name" value="Tetratricopeptide repeat domain"/>
    <property type="match status" value="1"/>
</dbReference>
<keyword evidence="3" id="KW-1185">Reference proteome</keyword>
<name>A0AAV5ACQ9_9AGAM</name>
<organism evidence="2 3">
    <name type="scientific">Clathrus columnatus</name>
    <dbReference type="NCBI Taxonomy" id="1419009"/>
    <lineage>
        <taxon>Eukaryota</taxon>
        <taxon>Fungi</taxon>
        <taxon>Dikarya</taxon>
        <taxon>Basidiomycota</taxon>
        <taxon>Agaricomycotina</taxon>
        <taxon>Agaricomycetes</taxon>
        <taxon>Phallomycetidae</taxon>
        <taxon>Phallales</taxon>
        <taxon>Clathraceae</taxon>
        <taxon>Clathrus</taxon>
    </lineage>
</organism>
<evidence type="ECO:0000256" key="1">
    <source>
        <dbReference type="SAM" id="MobiDB-lite"/>
    </source>
</evidence>
<sequence length="700" mass="80961">MGFGRWPPGLRAWIYHPTRNFHRSRNVRQSDSPPSPLLPFTFNLFPTLHAPNNSPSVETYGLDSEDPNLKTYAFQLKWDMLLDSLARDRANPTRVWEAYCDVCSLVGFEKIPLKIHQQTLRKAVPPKERLGSIIVKRLQAERKPSVPHLYESRLQTIIRNIRESGYQPDLDDYHFILAQFSAVGYPDGCNAVFREMVHRQKLQPTYKTYGLCLQAIAHRLILPCPYRYRKDLLDYSSRMCFELLHDMWTRGIHLTSVNFDLTHRIFKETENWAIYEHLLKVGYGIDLANPDRLSLEVQNQTLSSSSSNVSSSTILPIDEASSELPQGFKPIPFETAALNTLIDALGTRGETSRMVVAFEVLTNPLPKTSPTTDIPWPEDDEDEPAFYQSGTTRNCEYPSPKPNTTTFIFLIRHMAKAKEDVFARHYLNLALEIERAENSRLRNELQLSVPLDQIKSPQLATTRAMVLPLHGLGNRMRHRPFLRWIYWVTCQAIQDKQENLKFYSDWRDNHHHHRSSEPLHETSTLEVTNHEDNHDTTMMVPDSTLLEKSDQSKHHQTVVPQLLRIDFDTPAPATAEIELANEDLKRNRKPFRIDLHISLLERDIEDLQELSDRTRVALKRSTHRLKEKLGRRVWNNKDIFLTSKAQRVHLHKREWIKSVGFGTSGVGKAIYIESNSSNPDIPRWMEDDDEDDESSPNVVT</sequence>